<dbReference type="InterPro" id="IPR000281">
    <property type="entry name" value="HTH_RpiR"/>
</dbReference>
<name>A0ABW0PQX0_9HYPH</name>
<dbReference type="InterPro" id="IPR001347">
    <property type="entry name" value="SIS_dom"/>
</dbReference>
<dbReference type="EMBL" id="JBHSML010000002">
    <property type="protein sequence ID" value="MFC5514753.1"/>
    <property type="molecule type" value="Genomic_DNA"/>
</dbReference>
<dbReference type="Proteomes" id="UP001596150">
    <property type="component" value="Unassembled WGS sequence"/>
</dbReference>
<reference evidence="7" key="1">
    <citation type="journal article" date="2019" name="Int. J. Syst. Evol. Microbiol.">
        <title>The Global Catalogue of Microorganisms (GCM) 10K type strain sequencing project: providing services to taxonomists for standard genome sequencing and annotation.</title>
        <authorList>
            <consortium name="The Broad Institute Genomics Platform"/>
            <consortium name="The Broad Institute Genome Sequencing Center for Infectious Disease"/>
            <person name="Wu L."/>
            <person name="Ma J."/>
        </authorList>
    </citation>
    <scope>NUCLEOTIDE SEQUENCE [LARGE SCALE GENOMIC DNA]</scope>
    <source>
        <strain evidence="7">KACC 12633</strain>
    </source>
</reference>
<dbReference type="InterPro" id="IPR009057">
    <property type="entry name" value="Homeodomain-like_sf"/>
</dbReference>
<keyword evidence="2" id="KW-0238">DNA-binding</keyword>
<keyword evidence="1" id="KW-0805">Transcription regulation</keyword>
<protein>
    <submittedName>
        <fullName evidence="6">MurR/RpiR family transcriptional regulator</fullName>
    </submittedName>
</protein>
<dbReference type="SUPFAM" id="SSF53697">
    <property type="entry name" value="SIS domain"/>
    <property type="match status" value="1"/>
</dbReference>
<sequence length="293" mass="31626">MGSSETDASKKRAGNAGNGASLAEQIRRDLGRLTPNERRAAHRLLADFPMAGLDTAARFGEAAGVSAPTVLRMIAKLGFASYGAFQDGLKQELAAQRETPLTKGGARPKGDALDAFALAAIANLRATAENVSREEFDAAVRLIADKRRPLHLLGGRFTDPIAAYMAAHLRVLRPHVQHIEGQPTAWFDRLLDIGKADVIVLFDIRRYSDDLIAFAERAARQGARIILITDQWLSPISKVARHVLPAHVPAPSVWDSSAGLLLIVEALTAAVVAAQGDVARDRLEALERLRRGD</sequence>
<proteinExistence type="predicted"/>
<dbReference type="Gene3D" id="1.10.10.10">
    <property type="entry name" value="Winged helix-like DNA-binding domain superfamily/Winged helix DNA-binding domain"/>
    <property type="match status" value="1"/>
</dbReference>
<evidence type="ECO:0000256" key="3">
    <source>
        <dbReference type="ARBA" id="ARBA00023163"/>
    </source>
</evidence>
<dbReference type="SUPFAM" id="SSF46689">
    <property type="entry name" value="Homeodomain-like"/>
    <property type="match status" value="1"/>
</dbReference>
<feature type="domain" description="HTH rpiR-type" evidence="5">
    <location>
        <begin position="20"/>
        <end position="96"/>
    </location>
</feature>
<dbReference type="Pfam" id="PF01380">
    <property type="entry name" value="SIS"/>
    <property type="match status" value="1"/>
</dbReference>
<evidence type="ECO:0000256" key="2">
    <source>
        <dbReference type="ARBA" id="ARBA00023125"/>
    </source>
</evidence>
<comment type="caution">
    <text evidence="6">The sequence shown here is derived from an EMBL/GenBank/DDBJ whole genome shotgun (WGS) entry which is preliminary data.</text>
</comment>
<dbReference type="InterPro" id="IPR035472">
    <property type="entry name" value="RpiR-like_SIS"/>
</dbReference>
<evidence type="ECO:0000259" key="5">
    <source>
        <dbReference type="PROSITE" id="PS51071"/>
    </source>
</evidence>
<dbReference type="InterPro" id="IPR036388">
    <property type="entry name" value="WH-like_DNA-bd_sf"/>
</dbReference>
<dbReference type="PROSITE" id="PS51071">
    <property type="entry name" value="HTH_RPIR"/>
    <property type="match status" value="1"/>
</dbReference>
<evidence type="ECO:0000256" key="1">
    <source>
        <dbReference type="ARBA" id="ARBA00023015"/>
    </source>
</evidence>
<dbReference type="CDD" id="cd05013">
    <property type="entry name" value="SIS_RpiR"/>
    <property type="match status" value="1"/>
</dbReference>
<dbReference type="PANTHER" id="PTHR30514:SF18">
    <property type="entry name" value="RPIR-FAMILY TRANSCRIPTIONAL REGULATOR"/>
    <property type="match status" value="1"/>
</dbReference>
<accession>A0ABW0PQX0</accession>
<dbReference type="RefSeq" id="WP_266342776.1">
    <property type="nucleotide sequence ID" value="NZ_JAPKNH010000002.1"/>
</dbReference>
<keyword evidence="3" id="KW-0804">Transcription</keyword>
<dbReference type="InterPro" id="IPR047640">
    <property type="entry name" value="RpiR-like"/>
</dbReference>
<evidence type="ECO:0000313" key="6">
    <source>
        <dbReference type="EMBL" id="MFC5514753.1"/>
    </source>
</evidence>
<feature type="region of interest" description="Disordered" evidence="4">
    <location>
        <begin position="1"/>
        <end position="21"/>
    </location>
</feature>
<evidence type="ECO:0000313" key="7">
    <source>
        <dbReference type="Proteomes" id="UP001596150"/>
    </source>
</evidence>
<organism evidence="6 7">
    <name type="scientific">Kaistia terrae</name>
    <dbReference type="NCBI Taxonomy" id="537017"/>
    <lineage>
        <taxon>Bacteria</taxon>
        <taxon>Pseudomonadati</taxon>
        <taxon>Pseudomonadota</taxon>
        <taxon>Alphaproteobacteria</taxon>
        <taxon>Hyphomicrobiales</taxon>
        <taxon>Kaistiaceae</taxon>
        <taxon>Kaistia</taxon>
    </lineage>
</organism>
<dbReference type="PANTHER" id="PTHR30514">
    <property type="entry name" value="GLUCOKINASE"/>
    <property type="match status" value="1"/>
</dbReference>
<dbReference type="Gene3D" id="3.40.50.10490">
    <property type="entry name" value="Glucose-6-phosphate isomerase like protein, domain 1"/>
    <property type="match status" value="1"/>
</dbReference>
<dbReference type="Pfam" id="PF01418">
    <property type="entry name" value="HTH_6"/>
    <property type="match status" value="1"/>
</dbReference>
<keyword evidence="7" id="KW-1185">Reference proteome</keyword>
<evidence type="ECO:0000256" key="4">
    <source>
        <dbReference type="SAM" id="MobiDB-lite"/>
    </source>
</evidence>
<gene>
    <name evidence="6" type="ORF">ACFPP9_03140</name>
</gene>
<dbReference type="InterPro" id="IPR046348">
    <property type="entry name" value="SIS_dom_sf"/>
</dbReference>